<evidence type="ECO:0000256" key="1">
    <source>
        <dbReference type="SAM" id="MobiDB-lite"/>
    </source>
</evidence>
<dbReference type="PANTHER" id="PTHR44218:SF6">
    <property type="entry name" value="PROTEIN SUPPRESSOR OF PHYA-105 1"/>
    <property type="match status" value="1"/>
</dbReference>
<dbReference type="InterPro" id="IPR011009">
    <property type="entry name" value="Kinase-like_dom_sf"/>
</dbReference>
<keyword evidence="3" id="KW-1185">Reference proteome</keyword>
<protein>
    <recommendedName>
        <fullName evidence="4">Protein kinase domain-containing protein</fullName>
    </recommendedName>
</protein>
<feature type="region of interest" description="Disordered" evidence="1">
    <location>
        <begin position="233"/>
        <end position="252"/>
    </location>
</feature>
<dbReference type="AlphaFoldDB" id="A0AA38LPI6"/>
<comment type="caution">
    <text evidence="2">The sequence shown here is derived from an EMBL/GenBank/DDBJ whole genome shotgun (WGS) entry which is preliminary data.</text>
</comment>
<name>A0AA38LPI6_TAXCH</name>
<dbReference type="GO" id="GO:0009640">
    <property type="term" value="P:photomorphogenesis"/>
    <property type="evidence" value="ECO:0007669"/>
    <property type="project" value="InterPro"/>
</dbReference>
<reference evidence="2 3" key="1">
    <citation type="journal article" date="2021" name="Nat. Plants">
        <title>The Taxus genome provides insights into paclitaxel biosynthesis.</title>
        <authorList>
            <person name="Xiong X."/>
            <person name="Gou J."/>
            <person name="Liao Q."/>
            <person name="Li Y."/>
            <person name="Zhou Q."/>
            <person name="Bi G."/>
            <person name="Li C."/>
            <person name="Du R."/>
            <person name="Wang X."/>
            <person name="Sun T."/>
            <person name="Guo L."/>
            <person name="Liang H."/>
            <person name="Lu P."/>
            <person name="Wu Y."/>
            <person name="Zhang Z."/>
            <person name="Ro D.K."/>
            <person name="Shang Y."/>
            <person name="Huang S."/>
            <person name="Yan J."/>
        </authorList>
    </citation>
    <scope>NUCLEOTIDE SEQUENCE [LARGE SCALE GENOMIC DNA]</scope>
    <source>
        <strain evidence="2">Ta-2019</strain>
    </source>
</reference>
<dbReference type="SUPFAM" id="SSF56112">
    <property type="entry name" value="Protein kinase-like (PK-like)"/>
    <property type="match status" value="1"/>
</dbReference>
<evidence type="ECO:0000313" key="3">
    <source>
        <dbReference type="Proteomes" id="UP000824469"/>
    </source>
</evidence>
<feature type="region of interest" description="Disordered" evidence="1">
    <location>
        <begin position="1"/>
        <end position="51"/>
    </location>
</feature>
<evidence type="ECO:0000313" key="2">
    <source>
        <dbReference type="EMBL" id="KAH9331611.1"/>
    </source>
</evidence>
<dbReference type="Proteomes" id="UP000824469">
    <property type="component" value="Unassembled WGS sequence"/>
</dbReference>
<dbReference type="PANTHER" id="PTHR44218">
    <property type="entry name" value="PROTEIN SPA1-RELATED 2"/>
    <property type="match status" value="1"/>
</dbReference>
<organism evidence="2 3">
    <name type="scientific">Taxus chinensis</name>
    <name type="common">Chinese yew</name>
    <name type="synonym">Taxus wallichiana var. chinensis</name>
    <dbReference type="NCBI Taxonomy" id="29808"/>
    <lineage>
        <taxon>Eukaryota</taxon>
        <taxon>Viridiplantae</taxon>
        <taxon>Streptophyta</taxon>
        <taxon>Embryophyta</taxon>
        <taxon>Tracheophyta</taxon>
        <taxon>Spermatophyta</taxon>
        <taxon>Pinopsida</taxon>
        <taxon>Pinidae</taxon>
        <taxon>Conifers II</taxon>
        <taxon>Cupressales</taxon>
        <taxon>Taxaceae</taxon>
        <taxon>Taxus</taxon>
    </lineage>
</organism>
<dbReference type="EMBL" id="JAHRHJ020000001">
    <property type="protein sequence ID" value="KAH9331611.1"/>
    <property type="molecule type" value="Genomic_DNA"/>
</dbReference>
<dbReference type="Gene3D" id="1.10.510.10">
    <property type="entry name" value="Transferase(Phosphotransferase) domain 1"/>
    <property type="match status" value="1"/>
</dbReference>
<dbReference type="InterPro" id="IPR044630">
    <property type="entry name" value="SPA1/2/3/4"/>
</dbReference>
<feature type="compositionally biased region" description="Polar residues" evidence="1">
    <location>
        <begin position="34"/>
        <end position="47"/>
    </location>
</feature>
<evidence type="ECO:0008006" key="4">
    <source>
        <dbReference type="Google" id="ProtNLM"/>
    </source>
</evidence>
<gene>
    <name evidence="2" type="ORF">KI387_003719</name>
</gene>
<sequence length="293" mass="33126">MDKLGDGEMNSEPSRACKVNAEESRDDPADARQIHSSHSLPDPSSNPENDKYFDPFELVEKCLGSFQQDEKYCGSFEPYSNLSLRDAETELGHVTLRQWLSRPQRTVNKYQCLHIFGQVVEAMNVAHSQGLILRNIRPSCVRLSSFNRISLIGPVNNNAGNNIHNTSIQWHLQSDQNRSVQKPSHDYEQYRRWQQASNQNAYYDGNHDSHASSVAMASSSRAVLMTRSSEAGNMQVDHKEESNTEKYGACQPGQTSHMEISWYTSPEELMGVSCSFATDVYSLGVLFFEVYEV</sequence>
<feature type="compositionally biased region" description="Basic and acidic residues" evidence="1">
    <location>
        <begin position="20"/>
        <end position="33"/>
    </location>
</feature>
<proteinExistence type="predicted"/>
<accession>A0AA38LPI6</accession>
<dbReference type="OMA" id="SHMEISW"/>